<feature type="domain" description="TraG P-loop" evidence="5">
    <location>
        <begin position="598"/>
        <end position="752"/>
    </location>
</feature>
<proteinExistence type="inferred from homology"/>
<evidence type="ECO:0000256" key="1">
    <source>
        <dbReference type="ARBA" id="ARBA00006512"/>
    </source>
</evidence>
<dbReference type="Gene3D" id="3.40.50.300">
    <property type="entry name" value="P-loop containing nucleotide triphosphate hydrolases"/>
    <property type="match status" value="1"/>
</dbReference>
<sequence length="832" mass="93785">MLNLKEYRSKIKGLADLLNWAALIDSGVVLCKDGSLIAGWVYHGEDMGAASNYERNYQTAIVNDALSRLGSGWACWFDSARIPAPHYPAPDKSFFTDPITAAIDQERRLQFENKGSLFITEQVLIVQYKPPLRRNSKVVDYLYDDDQKETDVGLKLLKSFKQAIADLQGSLSTVLKMNRLESYSFINSEGKEIFRDHLVNYLSFCLCGDSTAINIPKYGAYLDSYIVNDEFWGGATPKIGDNFIYCIAVEGFPVESYPGLMDMLEGMAISFRWSSRFIFLDTHQAVNELNSYRKAWKMKSRGFFSQVFKTQGGSINEDALIMANEAQNALSQAEGGMVTFGYYTPVIILMGKDRDIVEDNAVKIINEMNRRSVRGRIETINAVEAYFGSLPAHTYQNVRRPIIHTLNLSDLLPLASVWAGKETCPCDYFPPNSPPLALAATTGSTPYRFNLHTGQLGHTLILGPTRSGKSSLIAFIVAQYKRYNNAKICCFDKGNSLFPLVNAINPRFGARHYEVGSENSQLAFAPLTDLETLADKLWAIEWVANCCILQMQNDVLPNEMKHIEQAIEQLVMAPKNERTITSFCSAVQAERIREAMAYYTLGNVAGHLLDADIDGLDNASLTVFEMEDLLRLDKKIILPVMIYLVRKFIKSLDGSPSMVVIDEAWTFFQDEFMRKLLEEWLRTLAKANCIVILATQSLADAINSGLVNVLIESTATKIYLPNMEAKNEANRKIYEQFGFSDVELDIISTARKQRQYYVVNEDGRRLIDFGFGDLTLSFVGAASKENINEIRKLIGQYGDDWVIEWTRQRNCSEILEDIYSEVKQSLKELSNV</sequence>
<dbReference type="PANTHER" id="PTHR30121:SF12">
    <property type="entry name" value="TYPE IV SECRETION SYSTEM PROTEIN CAGE"/>
    <property type="match status" value="1"/>
</dbReference>
<evidence type="ECO:0008006" key="8">
    <source>
        <dbReference type="Google" id="ProtNLM"/>
    </source>
</evidence>
<comment type="similarity">
    <text evidence="1">Belongs to the TrbE/VirB4 family.</text>
</comment>
<reference evidence="6" key="1">
    <citation type="submission" date="2023-05" db="EMBL/GenBank/DDBJ databases">
        <title>Whole genome sequence of Commensalibacter sp.</title>
        <authorList>
            <person name="Charoenyingcharoen P."/>
            <person name="Yukphan P."/>
        </authorList>
    </citation>
    <scope>NUCLEOTIDE SEQUENCE</scope>
    <source>
        <strain evidence="6">TBRC 10068</strain>
    </source>
</reference>
<feature type="domain" description="CagE TrbE VirB component of type IV transporter system central" evidence="4">
    <location>
        <begin position="194"/>
        <end position="399"/>
    </location>
</feature>
<dbReference type="InterPro" id="IPR043964">
    <property type="entry name" value="P-loop_TraG"/>
</dbReference>
<keyword evidence="7" id="KW-1185">Reference proteome</keyword>
<evidence type="ECO:0000256" key="3">
    <source>
        <dbReference type="ARBA" id="ARBA00022840"/>
    </source>
</evidence>
<evidence type="ECO:0000256" key="2">
    <source>
        <dbReference type="ARBA" id="ARBA00022741"/>
    </source>
</evidence>
<keyword evidence="3" id="KW-0067">ATP-binding</keyword>
<dbReference type="NCBIfam" id="NF010404">
    <property type="entry name" value="PRK13830.1"/>
    <property type="match status" value="1"/>
</dbReference>
<dbReference type="PANTHER" id="PTHR30121">
    <property type="entry name" value="UNCHARACTERIZED PROTEIN YJGR-RELATED"/>
    <property type="match status" value="1"/>
</dbReference>
<dbReference type="InterPro" id="IPR027417">
    <property type="entry name" value="P-loop_NTPase"/>
</dbReference>
<dbReference type="Proteomes" id="UP001431775">
    <property type="component" value="Unassembled WGS sequence"/>
</dbReference>
<evidence type="ECO:0000313" key="6">
    <source>
        <dbReference type="EMBL" id="MDI2113890.1"/>
    </source>
</evidence>
<dbReference type="SUPFAM" id="SSF52540">
    <property type="entry name" value="P-loop containing nucleoside triphosphate hydrolases"/>
    <property type="match status" value="1"/>
</dbReference>
<gene>
    <name evidence="6" type="ORF">QJV33_11480</name>
</gene>
<name>A0ABT6QAF6_9PROT</name>
<accession>A0ABT6QAF6</accession>
<dbReference type="RefSeq" id="WP_281463541.1">
    <property type="nucleotide sequence ID" value="NZ_JASBAN010000003.1"/>
</dbReference>
<dbReference type="Pfam" id="PF03135">
    <property type="entry name" value="CagE_TrbE_VirB"/>
    <property type="match status" value="1"/>
</dbReference>
<dbReference type="InterPro" id="IPR018145">
    <property type="entry name" value="CagE_TrbE_VirB_cntrl_dom"/>
</dbReference>
<keyword evidence="2" id="KW-0547">Nucleotide-binding</keyword>
<dbReference type="Pfam" id="PF19044">
    <property type="entry name" value="P-loop_TraG"/>
    <property type="match status" value="1"/>
</dbReference>
<protein>
    <recommendedName>
        <fullName evidence="8">Conjugal transfer protein TrbE</fullName>
    </recommendedName>
</protein>
<dbReference type="EMBL" id="JASBAN010000003">
    <property type="protein sequence ID" value="MDI2113890.1"/>
    <property type="molecule type" value="Genomic_DNA"/>
</dbReference>
<organism evidence="6 7">
    <name type="scientific">Commensalibacter nepenthis</name>
    <dbReference type="NCBI Taxonomy" id="3043872"/>
    <lineage>
        <taxon>Bacteria</taxon>
        <taxon>Pseudomonadati</taxon>
        <taxon>Pseudomonadota</taxon>
        <taxon>Alphaproteobacteria</taxon>
        <taxon>Acetobacterales</taxon>
        <taxon>Acetobacteraceae</taxon>
    </lineage>
</organism>
<comment type="caution">
    <text evidence="6">The sequence shown here is derived from an EMBL/GenBank/DDBJ whole genome shotgun (WGS) entry which is preliminary data.</text>
</comment>
<dbReference type="InterPro" id="IPR051162">
    <property type="entry name" value="T4SS_component"/>
</dbReference>
<evidence type="ECO:0000259" key="5">
    <source>
        <dbReference type="Pfam" id="PF19044"/>
    </source>
</evidence>
<evidence type="ECO:0000313" key="7">
    <source>
        <dbReference type="Proteomes" id="UP001431775"/>
    </source>
</evidence>
<evidence type="ECO:0000259" key="4">
    <source>
        <dbReference type="Pfam" id="PF03135"/>
    </source>
</evidence>